<comment type="similarity">
    <text evidence="1">Belongs to the EamA transporter family.</text>
</comment>
<evidence type="ECO:0000259" key="3">
    <source>
        <dbReference type="Pfam" id="PF00892"/>
    </source>
</evidence>
<dbReference type="InterPro" id="IPR000620">
    <property type="entry name" value="EamA_dom"/>
</dbReference>
<feature type="transmembrane region" description="Helical" evidence="2">
    <location>
        <begin position="151"/>
        <end position="170"/>
    </location>
</feature>
<reference evidence="4" key="1">
    <citation type="submission" date="2021-01" db="EMBL/GenBank/DDBJ databases">
        <title>Whole genome shotgun sequence of Rhizocola hellebori NBRC 109834.</title>
        <authorList>
            <person name="Komaki H."/>
            <person name="Tamura T."/>
        </authorList>
    </citation>
    <scope>NUCLEOTIDE SEQUENCE</scope>
    <source>
        <strain evidence="4">NBRC 109834</strain>
    </source>
</reference>
<keyword evidence="5" id="KW-1185">Reference proteome</keyword>
<evidence type="ECO:0000256" key="1">
    <source>
        <dbReference type="ARBA" id="ARBA00007362"/>
    </source>
</evidence>
<proteinExistence type="inferred from homology"/>
<dbReference type="AlphaFoldDB" id="A0A8J3QHZ6"/>
<sequence length="282" mass="28144">MWPILLAGTSALIWGTADFCGGRAVQLGSGGRGQALSVTVFSQVCAIPMIALFLLVVPGKLSVSALLWGAIAGVAGLTGIVLLYQGLSTGAMAVVAPTTAVTSAVIPIGGGLLLGERPGAVPLIGALCAVVAIGLVSRGPSSGPSRVSPRVLGLALTAGVMFGLFFLLLARAGDDAGMWPLAAARVVALPIGLALLRPMGGSLRLSRRIIPLAAIAGVLDLSANGLYLLAVYEGQISILAPIASLYPASTVLLALLIHKEKLVPLQIVGLGLAGAALVLAAS</sequence>
<organism evidence="4 5">
    <name type="scientific">Rhizocola hellebori</name>
    <dbReference type="NCBI Taxonomy" id="1392758"/>
    <lineage>
        <taxon>Bacteria</taxon>
        <taxon>Bacillati</taxon>
        <taxon>Actinomycetota</taxon>
        <taxon>Actinomycetes</taxon>
        <taxon>Micromonosporales</taxon>
        <taxon>Micromonosporaceae</taxon>
        <taxon>Rhizocola</taxon>
    </lineage>
</organism>
<feature type="transmembrane region" description="Helical" evidence="2">
    <location>
        <begin position="236"/>
        <end position="256"/>
    </location>
</feature>
<feature type="transmembrane region" description="Helical" evidence="2">
    <location>
        <begin position="35"/>
        <end position="57"/>
    </location>
</feature>
<evidence type="ECO:0000313" key="4">
    <source>
        <dbReference type="EMBL" id="GIH10039.1"/>
    </source>
</evidence>
<feature type="transmembrane region" description="Helical" evidence="2">
    <location>
        <begin position="209"/>
        <end position="230"/>
    </location>
</feature>
<feature type="domain" description="EamA" evidence="3">
    <location>
        <begin position="153"/>
        <end position="280"/>
    </location>
</feature>
<dbReference type="EMBL" id="BONY01000083">
    <property type="protein sequence ID" value="GIH10039.1"/>
    <property type="molecule type" value="Genomic_DNA"/>
</dbReference>
<feature type="transmembrane region" description="Helical" evidence="2">
    <location>
        <begin position="63"/>
        <end position="84"/>
    </location>
</feature>
<keyword evidence="2" id="KW-0472">Membrane</keyword>
<protein>
    <recommendedName>
        <fullName evidence="3">EamA domain-containing protein</fullName>
    </recommendedName>
</protein>
<feature type="domain" description="EamA" evidence="3">
    <location>
        <begin position="2"/>
        <end position="137"/>
    </location>
</feature>
<dbReference type="InterPro" id="IPR037185">
    <property type="entry name" value="EmrE-like"/>
</dbReference>
<dbReference type="Proteomes" id="UP000612899">
    <property type="component" value="Unassembled WGS sequence"/>
</dbReference>
<feature type="transmembrane region" description="Helical" evidence="2">
    <location>
        <begin position="91"/>
        <end position="114"/>
    </location>
</feature>
<comment type="caution">
    <text evidence="4">The sequence shown here is derived from an EMBL/GenBank/DDBJ whole genome shotgun (WGS) entry which is preliminary data.</text>
</comment>
<feature type="transmembrane region" description="Helical" evidence="2">
    <location>
        <begin position="263"/>
        <end position="281"/>
    </location>
</feature>
<dbReference type="Pfam" id="PF00892">
    <property type="entry name" value="EamA"/>
    <property type="match status" value="2"/>
</dbReference>
<name>A0A8J3QHZ6_9ACTN</name>
<feature type="transmembrane region" description="Helical" evidence="2">
    <location>
        <begin position="176"/>
        <end position="197"/>
    </location>
</feature>
<gene>
    <name evidence="4" type="ORF">Rhe02_81060</name>
</gene>
<keyword evidence="2" id="KW-0812">Transmembrane</keyword>
<keyword evidence="2" id="KW-1133">Transmembrane helix</keyword>
<dbReference type="SUPFAM" id="SSF103481">
    <property type="entry name" value="Multidrug resistance efflux transporter EmrE"/>
    <property type="match status" value="2"/>
</dbReference>
<dbReference type="RefSeq" id="WP_203913764.1">
    <property type="nucleotide sequence ID" value="NZ_BONY01000083.1"/>
</dbReference>
<evidence type="ECO:0000256" key="2">
    <source>
        <dbReference type="SAM" id="Phobius"/>
    </source>
</evidence>
<accession>A0A8J3QHZ6</accession>
<feature type="transmembrane region" description="Helical" evidence="2">
    <location>
        <begin position="120"/>
        <end position="139"/>
    </location>
</feature>
<evidence type="ECO:0000313" key="5">
    <source>
        <dbReference type="Proteomes" id="UP000612899"/>
    </source>
</evidence>
<dbReference type="GO" id="GO:0016020">
    <property type="term" value="C:membrane"/>
    <property type="evidence" value="ECO:0007669"/>
    <property type="project" value="InterPro"/>
</dbReference>